<evidence type="ECO:0000256" key="2">
    <source>
        <dbReference type="ARBA" id="ARBA00022801"/>
    </source>
</evidence>
<protein>
    <submittedName>
        <fullName evidence="4">U32 family peptidase</fullName>
    </submittedName>
</protein>
<evidence type="ECO:0000256" key="3">
    <source>
        <dbReference type="ARBA" id="ARBA00038374"/>
    </source>
</evidence>
<dbReference type="PROSITE" id="PS01276">
    <property type="entry name" value="PEPTIDASE_U32"/>
    <property type="match status" value="1"/>
</dbReference>
<proteinExistence type="inferred from homology"/>
<evidence type="ECO:0000313" key="4">
    <source>
        <dbReference type="EMBL" id="MBO8438307.1"/>
    </source>
</evidence>
<evidence type="ECO:0000313" key="5">
    <source>
        <dbReference type="Proteomes" id="UP000823636"/>
    </source>
</evidence>
<keyword evidence="1" id="KW-0645">Protease</keyword>
<dbReference type="InterPro" id="IPR051454">
    <property type="entry name" value="RNA/ubiquinone_mod_enzymes"/>
</dbReference>
<reference evidence="4" key="2">
    <citation type="journal article" date="2021" name="PeerJ">
        <title>Extensive microbial diversity within the chicken gut microbiome revealed by metagenomics and culture.</title>
        <authorList>
            <person name="Gilroy R."/>
            <person name="Ravi A."/>
            <person name="Getino M."/>
            <person name="Pursley I."/>
            <person name="Horton D.L."/>
            <person name="Alikhan N.F."/>
            <person name="Baker D."/>
            <person name="Gharbi K."/>
            <person name="Hall N."/>
            <person name="Watson M."/>
            <person name="Adriaenssens E.M."/>
            <person name="Foster-Nyarko E."/>
            <person name="Jarju S."/>
            <person name="Secka A."/>
            <person name="Antonio M."/>
            <person name="Oren A."/>
            <person name="Chaudhuri R.R."/>
            <person name="La Ragione R."/>
            <person name="Hildebrand F."/>
            <person name="Pallen M.J."/>
        </authorList>
    </citation>
    <scope>NUCLEOTIDE SEQUENCE</scope>
    <source>
        <strain evidence="4">G3-4614</strain>
    </source>
</reference>
<dbReference type="PANTHER" id="PTHR30217:SF6">
    <property type="entry name" value="TRNA HYDROXYLATION PROTEIN P"/>
    <property type="match status" value="1"/>
</dbReference>
<keyword evidence="2" id="KW-0378">Hydrolase</keyword>
<name>A0A9D9H7S7_9BACT</name>
<dbReference type="GO" id="GO:0008233">
    <property type="term" value="F:peptidase activity"/>
    <property type="evidence" value="ECO:0007669"/>
    <property type="project" value="UniProtKB-KW"/>
</dbReference>
<dbReference type="Proteomes" id="UP000823636">
    <property type="component" value="Unassembled WGS sequence"/>
</dbReference>
<dbReference type="EMBL" id="JADIMW010000060">
    <property type="protein sequence ID" value="MBO8438307.1"/>
    <property type="molecule type" value="Genomic_DNA"/>
</dbReference>
<dbReference type="Pfam" id="PF01136">
    <property type="entry name" value="Peptidase_U32"/>
    <property type="match status" value="1"/>
</dbReference>
<evidence type="ECO:0000256" key="1">
    <source>
        <dbReference type="ARBA" id="ARBA00022670"/>
    </source>
</evidence>
<comment type="caution">
    <text evidence="4">The sequence shown here is derived from an EMBL/GenBank/DDBJ whole genome shotgun (WGS) entry which is preliminary data.</text>
</comment>
<dbReference type="PANTHER" id="PTHR30217">
    <property type="entry name" value="PEPTIDASE U32 FAMILY"/>
    <property type="match status" value="1"/>
</dbReference>
<comment type="similarity">
    <text evidence="3">Belongs to the peptidase U32 family.</text>
</comment>
<organism evidence="4 5">
    <name type="scientific">Candidatus Caccoplasma merdipullorum</name>
    <dbReference type="NCBI Taxonomy" id="2840718"/>
    <lineage>
        <taxon>Bacteria</taxon>
        <taxon>Pseudomonadati</taxon>
        <taxon>Bacteroidota</taxon>
        <taxon>Bacteroidia</taxon>
        <taxon>Bacteroidales</taxon>
        <taxon>Bacteroidaceae</taxon>
        <taxon>Bacteroidaceae incertae sedis</taxon>
        <taxon>Candidatus Caccoplasma</taxon>
    </lineage>
</organism>
<dbReference type="InterPro" id="IPR001539">
    <property type="entry name" value="Peptidase_U32"/>
</dbReference>
<dbReference type="AlphaFoldDB" id="A0A9D9H7S7"/>
<gene>
    <name evidence="4" type="ORF">IAC54_05345</name>
</gene>
<accession>A0A9D9H7S7</accession>
<dbReference type="GO" id="GO:0006508">
    <property type="term" value="P:proteolysis"/>
    <property type="evidence" value="ECO:0007669"/>
    <property type="project" value="UniProtKB-KW"/>
</dbReference>
<reference evidence="4" key="1">
    <citation type="submission" date="2020-10" db="EMBL/GenBank/DDBJ databases">
        <authorList>
            <person name="Gilroy R."/>
        </authorList>
    </citation>
    <scope>NUCLEOTIDE SEQUENCE</scope>
    <source>
        <strain evidence="4">G3-4614</strain>
    </source>
</reference>
<sequence length="422" mass="47149">MERKDIEIMAPIGSYDSLTAALQGGADSVYFGVEGLNMRSRSSNNFTLDDLRNIASQCSAHGVKSYLTVNTVIYDGDIPLMRRIVDAAKESGVSAVIAADVAVMSYARSVGMEVHLSTQLNISNVEALRFYSRFADVVVLARELNLDQTAEIYRAVCREGIRGPKGELVRIEMFVHGALCMAVSGKCYLSLHEMNSSANRGACMQICRRAYTVRDKETDIELEVDNQYIMSPKDLKTIHFLNKMLDSGVRVFKIEGRARGPEYVRTVTECYREGVEAYLDGSFSEERVAEWDRRLATVFNRGFWNGYYLGQRLGEWSSNYGSSATMRKVYIGKGVKYFSKLKVAEFLMESGELCAGDEILITGPTTGAVTMRADDIRVDLKSVPKTVKGERFSIATDMKIRPSDKLFKWVPNVSPDKGDTER</sequence>